<dbReference type="EMBL" id="VDLX02000028">
    <property type="protein sequence ID" value="KAB8186848.1"/>
    <property type="molecule type" value="Genomic_DNA"/>
</dbReference>
<dbReference type="Proteomes" id="UP000312512">
    <property type="component" value="Unassembled WGS sequence"/>
</dbReference>
<gene>
    <name evidence="1" type="ORF">FH608_045995</name>
</gene>
<evidence type="ECO:0000313" key="1">
    <source>
        <dbReference type="EMBL" id="KAB8186848.1"/>
    </source>
</evidence>
<proteinExistence type="predicted"/>
<keyword evidence="2" id="KW-1185">Reference proteome</keyword>
<sequence length="106" mass="12057">MHDELYLVGSVFLIVTALIAVACVVAQAMLARWWETPAGRHVMAFQGVLAAVLCLWALRVWVPDSDVIRALRSLAFAGVPIVLGWRLAIIIRTWRRKRREHKQEAR</sequence>
<dbReference type="Pfam" id="PF23778">
    <property type="entry name" value="Phage_holin_2"/>
    <property type="match status" value="1"/>
</dbReference>
<protein>
    <submittedName>
        <fullName evidence="1">Uncharacterized protein</fullName>
    </submittedName>
</protein>
<dbReference type="AlphaFoldDB" id="A0A5C4V8N7"/>
<name>A0A5C4V8N7_9ACTN</name>
<evidence type="ECO:0000313" key="2">
    <source>
        <dbReference type="Proteomes" id="UP000312512"/>
    </source>
</evidence>
<dbReference type="OrthoDB" id="3544027at2"/>
<comment type="caution">
    <text evidence="1">The sequence shown here is derived from an EMBL/GenBank/DDBJ whole genome shotgun (WGS) entry which is preliminary data.</text>
</comment>
<reference evidence="1 2" key="1">
    <citation type="submission" date="2019-10" db="EMBL/GenBank/DDBJ databases">
        <title>Nonomuraea sp. nov., isolated from Phyllanthus amarus.</title>
        <authorList>
            <person name="Klykleung N."/>
            <person name="Tanasupawat S."/>
        </authorList>
    </citation>
    <scope>NUCLEOTIDE SEQUENCE [LARGE SCALE GENOMIC DNA]</scope>
    <source>
        <strain evidence="1 2">PA1-10</strain>
    </source>
</reference>
<dbReference type="RefSeq" id="WP_139637512.1">
    <property type="nucleotide sequence ID" value="NZ_VDLX02000028.1"/>
</dbReference>
<dbReference type="InterPro" id="IPR056964">
    <property type="entry name" value="Phage_holin"/>
</dbReference>
<organism evidence="1 2">
    <name type="scientific">Nonomuraea phyllanthi</name>
    <dbReference type="NCBI Taxonomy" id="2219224"/>
    <lineage>
        <taxon>Bacteria</taxon>
        <taxon>Bacillati</taxon>
        <taxon>Actinomycetota</taxon>
        <taxon>Actinomycetes</taxon>
        <taxon>Streptosporangiales</taxon>
        <taxon>Streptosporangiaceae</taxon>
        <taxon>Nonomuraea</taxon>
    </lineage>
</organism>
<accession>A0A5C4V8N7</accession>